<accession>A0AAW0QIN5</accession>
<organism evidence="1 2">
    <name type="scientific">Apiospora kogelbergensis</name>
    <dbReference type="NCBI Taxonomy" id="1337665"/>
    <lineage>
        <taxon>Eukaryota</taxon>
        <taxon>Fungi</taxon>
        <taxon>Dikarya</taxon>
        <taxon>Ascomycota</taxon>
        <taxon>Pezizomycotina</taxon>
        <taxon>Sordariomycetes</taxon>
        <taxon>Xylariomycetidae</taxon>
        <taxon>Amphisphaeriales</taxon>
        <taxon>Apiosporaceae</taxon>
        <taxon>Apiospora</taxon>
    </lineage>
</organism>
<proteinExistence type="predicted"/>
<dbReference type="InterPro" id="IPR011042">
    <property type="entry name" value="6-blade_b-propeller_TolB-like"/>
</dbReference>
<dbReference type="Proteomes" id="UP001392437">
    <property type="component" value="Unassembled WGS sequence"/>
</dbReference>
<reference evidence="1 2" key="1">
    <citation type="submission" date="2023-01" db="EMBL/GenBank/DDBJ databases">
        <title>Analysis of 21 Apiospora genomes using comparative genomics revels a genus with tremendous synthesis potential of carbohydrate active enzymes and secondary metabolites.</title>
        <authorList>
            <person name="Sorensen T."/>
        </authorList>
    </citation>
    <scope>NUCLEOTIDE SEQUENCE [LARGE SCALE GENOMIC DNA]</scope>
    <source>
        <strain evidence="1 2">CBS 117206</strain>
    </source>
</reference>
<keyword evidence="2" id="KW-1185">Reference proteome</keyword>
<dbReference type="AlphaFoldDB" id="A0AAW0QIN5"/>
<name>A0AAW0QIN5_9PEZI</name>
<evidence type="ECO:0000313" key="1">
    <source>
        <dbReference type="EMBL" id="KAK8097119.1"/>
    </source>
</evidence>
<protein>
    <submittedName>
        <fullName evidence="1">Uncharacterized protein</fullName>
    </submittedName>
</protein>
<sequence>MMSHPKLAHVLAGLLASPFLSCLVTATIAVTCSNLLPRELQYSVTRLFEFPDTTFVENIAIRRNGHILMTTFDRGRVYSIDPSEQPSPQARLAAALPDANAVTGIAEISPDVFIVIGGELNQRAMRFDPQSLRAFRLDFTSGELAAVVKTVARMPEELGITMLNGVTAVITSENRGVVLAADSEKGRIVLIDTSTGAVEVVIQDDMLGPGAGAWIPLGVNGIRVSRSSTDSAHNDTTYLYFTNSARHMIGRISIDTGGHMLGAVEHLASTSHHQFPDDLAVEGETGMSYLAIHPDLILGVTSDGMQEILVQGLFEPSSIALDPLTSNMYVVTGGSAARERMQGRNGGTGGQLLLITPVGGGHICSARPLTSG</sequence>
<comment type="caution">
    <text evidence="1">The sequence shown here is derived from an EMBL/GenBank/DDBJ whole genome shotgun (WGS) entry which is preliminary data.</text>
</comment>
<dbReference type="SUPFAM" id="SSF63829">
    <property type="entry name" value="Calcium-dependent phosphotriesterase"/>
    <property type="match status" value="1"/>
</dbReference>
<dbReference type="EMBL" id="JAQQWP010000010">
    <property type="protein sequence ID" value="KAK8097119.1"/>
    <property type="molecule type" value="Genomic_DNA"/>
</dbReference>
<dbReference type="PANTHER" id="PTHR42060:SF1">
    <property type="entry name" value="NHL REPEAT-CONTAINING PROTEIN"/>
    <property type="match status" value="1"/>
</dbReference>
<dbReference type="InterPro" id="IPR052998">
    <property type="entry name" value="Hetero-Diels-Alderase-like"/>
</dbReference>
<evidence type="ECO:0000313" key="2">
    <source>
        <dbReference type="Proteomes" id="UP001392437"/>
    </source>
</evidence>
<dbReference type="Gene3D" id="2.120.10.30">
    <property type="entry name" value="TolB, C-terminal domain"/>
    <property type="match status" value="1"/>
</dbReference>
<gene>
    <name evidence="1" type="ORF">PG999_013063</name>
</gene>
<dbReference type="PANTHER" id="PTHR42060">
    <property type="entry name" value="NHL REPEAT-CONTAINING PROTEIN-RELATED"/>
    <property type="match status" value="1"/>
</dbReference>